<keyword evidence="3" id="KW-1185">Reference proteome</keyword>
<gene>
    <name evidence="2" type="ORF">JG688_00018295</name>
</gene>
<name>A0A8J5I3A7_9STRA</name>
<evidence type="ECO:0000313" key="3">
    <source>
        <dbReference type="Proteomes" id="UP000709295"/>
    </source>
</evidence>
<comment type="caution">
    <text evidence="2">The sequence shown here is derived from an EMBL/GenBank/DDBJ whole genome shotgun (WGS) entry which is preliminary data.</text>
</comment>
<evidence type="ECO:0000256" key="1">
    <source>
        <dbReference type="SAM" id="MobiDB-lite"/>
    </source>
</evidence>
<protein>
    <submittedName>
        <fullName evidence="2">Uncharacterized protein</fullName>
    </submittedName>
</protein>
<reference evidence="2" key="1">
    <citation type="submission" date="2021-01" db="EMBL/GenBank/DDBJ databases">
        <title>Phytophthora aleatoria, a newly-described species from Pinus radiata is distinct from Phytophthora cactorum isolates based on comparative genomics.</title>
        <authorList>
            <person name="Mcdougal R."/>
            <person name="Panda P."/>
            <person name="Williams N."/>
            <person name="Studholme D.J."/>
        </authorList>
    </citation>
    <scope>NUCLEOTIDE SEQUENCE</scope>
    <source>
        <strain evidence="2">NZFS 4037</strain>
    </source>
</reference>
<evidence type="ECO:0000313" key="2">
    <source>
        <dbReference type="EMBL" id="KAG6942136.1"/>
    </source>
</evidence>
<organism evidence="2 3">
    <name type="scientific">Phytophthora aleatoria</name>
    <dbReference type="NCBI Taxonomy" id="2496075"/>
    <lineage>
        <taxon>Eukaryota</taxon>
        <taxon>Sar</taxon>
        <taxon>Stramenopiles</taxon>
        <taxon>Oomycota</taxon>
        <taxon>Peronosporomycetes</taxon>
        <taxon>Peronosporales</taxon>
        <taxon>Peronosporaceae</taxon>
        <taxon>Phytophthora</taxon>
    </lineage>
</organism>
<dbReference type="EMBL" id="JAENGY010003247">
    <property type="protein sequence ID" value="KAG6942136.1"/>
    <property type="molecule type" value="Genomic_DNA"/>
</dbReference>
<accession>A0A8J5I3A7</accession>
<proteinExistence type="predicted"/>
<feature type="region of interest" description="Disordered" evidence="1">
    <location>
        <begin position="41"/>
        <end position="72"/>
    </location>
</feature>
<sequence>MLRARQFLDAAVSGRTLLSEQFHSHWWIARGVTPVAAPARVLEPDTTAGRIAPRRADRRQQQQRGDGAHVST</sequence>
<dbReference type="AlphaFoldDB" id="A0A8J5I3A7"/>
<dbReference type="Proteomes" id="UP000709295">
    <property type="component" value="Unassembled WGS sequence"/>
</dbReference>